<evidence type="ECO:0000313" key="9">
    <source>
        <dbReference type="Proteomes" id="UP000051330"/>
    </source>
</evidence>
<dbReference type="InterPro" id="IPR019874">
    <property type="entry name" value="RF_methyltr_PrmC"/>
</dbReference>
<dbReference type="SUPFAM" id="SSF53335">
    <property type="entry name" value="S-adenosyl-L-methionine-dependent methyltransferases"/>
    <property type="match status" value="1"/>
</dbReference>
<dbReference type="STRING" id="1423792.FD09_GL001441"/>
<accession>A0A0R1N289</accession>
<dbReference type="Gene3D" id="1.10.8.10">
    <property type="entry name" value="DNA helicase RuvA subunit, C-terminal domain"/>
    <property type="match status" value="1"/>
</dbReference>
<keyword evidence="2 5" id="KW-0808">Transferase</keyword>
<proteinExistence type="inferred from homology"/>
<organism evidence="8 9">
    <name type="scientific">Schleiferilactobacillus perolens DSM 12744</name>
    <dbReference type="NCBI Taxonomy" id="1423792"/>
    <lineage>
        <taxon>Bacteria</taxon>
        <taxon>Bacillati</taxon>
        <taxon>Bacillota</taxon>
        <taxon>Bacilli</taxon>
        <taxon>Lactobacillales</taxon>
        <taxon>Lactobacillaceae</taxon>
        <taxon>Schleiferilactobacillus</taxon>
    </lineage>
</organism>
<dbReference type="RefSeq" id="WP_057818346.1">
    <property type="nucleotide sequence ID" value="NZ_AZEC01000002.1"/>
</dbReference>
<dbReference type="GO" id="GO:0102559">
    <property type="term" value="F:peptide chain release factor N(5)-glutamine methyltransferase activity"/>
    <property type="evidence" value="ECO:0007669"/>
    <property type="project" value="UniProtKB-EC"/>
</dbReference>
<dbReference type="GO" id="GO:0032259">
    <property type="term" value="P:methylation"/>
    <property type="evidence" value="ECO:0007669"/>
    <property type="project" value="UniProtKB-KW"/>
</dbReference>
<comment type="catalytic activity">
    <reaction evidence="4 5">
        <text>L-glutaminyl-[peptide chain release factor] + S-adenosyl-L-methionine = N(5)-methyl-L-glutaminyl-[peptide chain release factor] + S-adenosyl-L-homocysteine + H(+)</text>
        <dbReference type="Rhea" id="RHEA:42896"/>
        <dbReference type="Rhea" id="RHEA-COMP:10271"/>
        <dbReference type="Rhea" id="RHEA-COMP:10272"/>
        <dbReference type="ChEBI" id="CHEBI:15378"/>
        <dbReference type="ChEBI" id="CHEBI:30011"/>
        <dbReference type="ChEBI" id="CHEBI:57856"/>
        <dbReference type="ChEBI" id="CHEBI:59789"/>
        <dbReference type="ChEBI" id="CHEBI:61891"/>
        <dbReference type="EC" id="2.1.1.297"/>
    </reaction>
</comment>
<evidence type="ECO:0000256" key="2">
    <source>
        <dbReference type="ARBA" id="ARBA00022679"/>
    </source>
</evidence>
<dbReference type="InterPro" id="IPR040758">
    <property type="entry name" value="PrmC_N"/>
</dbReference>
<evidence type="ECO:0000313" key="8">
    <source>
        <dbReference type="EMBL" id="KRL14273.1"/>
    </source>
</evidence>
<dbReference type="EMBL" id="AZEC01000002">
    <property type="protein sequence ID" value="KRL14273.1"/>
    <property type="molecule type" value="Genomic_DNA"/>
</dbReference>
<evidence type="ECO:0000256" key="3">
    <source>
        <dbReference type="ARBA" id="ARBA00022691"/>
    </source>
</evidence>
<dbReference type="InterPro" id="IPR002052">
    <property type="entry name" value="DNA_methylase_N6_adenine_CS"/>
</dbReference>
<feature type="binding site" evidence="5">
    <location>
        <position position="192"/>
    </location>
    <ligand>
        <name>S-adenosyl-L-methionine</name>
        <dbReference type="ChEBI" id="CHEBI:59789"/>
    </ligand>
</feature>
<keyword evidence="1 5" id="KW-0489">Methyltransferase</keyword>
<dbReference type="CDD" id="cd02440">
    <property type="entry name" value="AdoMet_MTases"/>
    <property type="match status" value="1"/>
</dbReference>
<dbReference type="Proteomes" id="UP000051330">
    <property type="component" value="Unassembled WGS sequence"/>
</dbReference>
<comment type="similarity">
    <text evidence="5">Belongs to the protein N5-glutamine methyltransferase family. PrmC subfamily.</text>
</comment>
<evidence type="ECO:0000256" key="1">
    <source>
        <dbReference type="ARBA" id="ARBA00022603"/>
    </source>
</evidence>
<dbReference type="NCBIfam" id="TIGR03534">
    <property type="entry name" value="RF_mod_PrmC"/>
    <property type="match status" value="1"/>
</dbReference>
<evidence type="ECO:0000256" key="5">
    <source>
        <dbReference type="HAMAP-Rule" id="MF_02126"/>
    </source>
</evidence>
<dbReference type="Pfam" id="PF17827">
    <property type="entry name" value="PrmC_N"/>
    <property type="match status" value="1"/>
</dbReference>
<dbReference type="NCBIfam" id="TIGR00536">
    <property type="entry name" value="hemK_fam"/>
    <property type="match status" value="1"/>
</dbReference>
<comment type="caution">
    <text evidence="8">The sequence shown here is derived from an EMBL/GenBank/DDBJ whole genome shotgun (WGS) entry which is preliminary data.</text>
</comment>
<feature type="binding site" evidence="5">
    <location>
        <begin position="126"/>
        <end position="130"/>
    </location>
    <ligand>
        <name>S-adenosyl-L-methionine</name>
        <dbReference type="ChEBI" id="CHEBI:59789"/>
    </ligand>
</feature>
<sequence length="299" mass="32996">MPESSKHSVTYAQWVDQIGTQLAAAGLDDGGAEYVVLARNNWRHTDFVIHGRNLIPVPLRQQLASDAQRLLAAEPAQYVVGQAWFYGRPFQVGPGVLIPRPETEELVAWLLDSLPAQQPLQVLDMGTGSGAIAVTVASERPDWQVTATDISPRALAVAEKNAAILAPHSIHFLSGDMFQPVSDKQYDVVISNPPYVAWSELGVMDQSVKKFEPSIALFAPHDGLAFYEQFIREVPAHLTAAGRIFLEYGYQQAPALKTILAAPDWQANFRRDMAGHPRMVQAIWQTQKSSTMSKKEGNR</sequence>
<dbReference type="PANTHER" id="PTHR18895">
    <property type="entry name" value="HEMK METHYLTRANSFERASE"/>
    <property type="match status" value="1"/>
</dbReference>
<comment type="caution">
    <text evidence="5">Lacks conserved residue(s) required for the propagation of feature annotation.</text>
</comment>
<dbReference type="Pfam" id="PF05175">
    <property type="entry name" value="MTS"/>
    <property type="match status" value="1"/>
</dbReference>
<evidence type="ECO:0000256" key="4">
    <source>
        <dbReference type="ARBA" id="ARBA00048391"/>
    </source>
</evidence>
<dbReference type="InterPro" id="IPR029063">
    <property type="entry name" value="SAM-dependent_MTases_sf"/>
</dbReference>
<dbReference type="Gene3D" id="3.40.50.150">
    <property type="entry name" value="Vaccinia Virus protein VP39"/>
    <property type="match status" value="1"/>
</dbReference>
<feature type="domain" description="Release factor glutamine methyltransferase N-terminal" evidence="7">
    <location>
        <begin position="13"/>
        <end position="81"/>
    </location>
</feature>
<dbReference type="InterPro" id="IPR007848">
    <property type="entry name" value="Small_mtfrase_dom"/>
</dbReference>
<keyword evidence="3 5" id="KW-0949">S-adenosyl-L-methionine</keyword>
<dbReference type="OrthoDB" id="9800643at2"/>
<name>A0A0R1N289_9LACO</name>
<dbReference type="EC" id="2.1.1.297" evidence="5"/>
<dbReference type="InterPro" id="IPR004556">
    <property type="entry name" value="HemK-like"/>
</dbReference>
<dbReference type="PROSITE" id="PS00092">
    <property type="entry name" value="N6_MTASE"/>
    <property type="match status" value="1"/>
</dbReference>
<dbReference type="AlphaFoldDB" id="A0A0R1N289"/>
<reference evidence="8 9" key="1">
    <citation type="journal article" date="2015" name="Genome Announc.">
        <title>Expanding the biotechnology potential of lactobacilli through comparative genomics of 213 strains and associated genera.</title>
        <authorList>
            <person name="Sun Z."/>
            <person name="Harris H.M."/>
            <person name="McCann A."/>
            <person name="Guo C."/>
            <person name="Argimon S."/>
            <person name="Zhang W."/>
            <person name="Yang X."/>
            <person name="Jeffery I.B."/>
            <person name="Cooney J.C."/>
            <person name="Kagawa T.F."/>
            <person name="Liu W."/>
            <person name="Song Y."/>
            <person name="Salvetti E."/>
            <person name="Wrobel A."/>
            <person name="Rasinkangas P."/>
            <person name="Parkhill J."/>
            <person name="Rea M.C."/>
            <person name="O'Sullivan O."/>
            <person name="Ritari J."/>
            <person name="Douillard F.P."/>
            <person name="Paul Ross R."/>
            <person name="Yang R."/>
            <person name="Briner A.E."/>
            <person name="Felis G.E."/>
            <person name="de Vos W.M."/>
            <person name="Barrangou R."/>
            <person name="Klaenhammer T.R."/>
            <person name="Caufield P.W."/>
            <person name="Cui Y."/>
            <person name="Zhang H."/>
            <person name="O'Toole P.W."/>
        </authorList>
    </citation>
    <scope>NUCLEOTIDE SEQUENCE [LARGE SCALE GENOMIC DNA]</scope>
    <source>
        <strain evidence="8 9">DSM 12744</strain>
    </source>
</reference>
<feature type="domain" description="Methyltransferase small" evidence="6">
    <location>
        <begin position="109"/>
        <end position="198"/>
    </location>
</feature>
<evidence type="ECO:0000259" key="7">
    <source>
        <dbReference type="Pfam" id="PF17827"/>
    </source>
</evidence>
<dbReference type="PATRIC" id="fig|1423792.3.peg.1457"/>
<evidence type="ECO:0000259" key="6">
    <source>
        <dbReference type="Pfam" id="PF05175"/>
    </source>
</evidence>
<dbReference type="PANTHER" id="PTHR18895:SF74">
    <property type="entry name" value="MTRF1L RELEASE FACTOR GLUTAMINE METHYLTRANSFERASE"/>
    <property type="match status" value="1"/>
</dbReference>
<dbReference type="InterPro" id="IPR050320">
    <property type="entry name" value="N5-glutamine_MTase"/>
</dbReference>
<feature type="binding site" evidence="5">
    <location>
        <position position="149"/>
    </location>
    <ligand>
        <name>S-adenosyl-L-methionine</name>
        <dbReference type="ChEBI" id="CHEBI:59789"/>
    </ligand>
</feature>
<keyword evidence="9" id="KW-1185">Reference proteome</keyword>
<feature type="binding site" evidence="5">
    <location>
        <begin position="192"/>
        <end position="195"/>
    </location>
    <ligand>
        <name>substrate</name>
    </ligand>
</feature>
<comment type="function">
    <text evidence="5">Methylates the class 1 translation termination release factors RF1/PrfA and RF2/PrfB on the glutamine residue of the universally conserved GGQ motif.</text>
</comment>
<dbReference type="GO" id="GO:0003676">
    <property type="term" value="F:nucleic acid binding"/>
    <property type="evidence" value="ECO:0007669"/>
    <property type="project" value="InterPro"/>
</dbReference>
<dbReference type="HAMAP" id="MF_02126">
    <property type="entry name" value="RF_methyltr_PrmC"/>
    <property type="match status" value="1"/>
</dbReference>
<gene>
    <name evidence="5" type="primary">prmC</name>
    <name evidence="8" type="ORF">FD09_GL001441</name>
</gene>
<protein>
    <recommendedName>
        <fullName evidence="5">Release factor glutamine methyltransferase</fullName>
        <shortName evidence="5">RF MTase</shortName>
        <ecNumber evidence="5">2.1.1.297</ecNumber>
    </recommendedName>
    <alternativeName>
        <fullName evidence="5">N5-glutamine methyltransferase PrmC</fullName>
    </alternativeName>
    <alternativeName>
        <fullName evidence="5">Protein-(glutamine-N5) MTase PrmC</fullName>
    </alternativeName>
    <alternativeName>
        <fullName evidence="5">Protein-glutamine N-methyltransferase PrmC</fullName>
    </alternativeName>
</protein>